<proteinExistence type="predicted"/>
<accession>A0A4R0GGK1</accession>
<evidence type="ECO:0000313" key="2">
    <source>
        <dbReference type="Proteomes" id="UP000292274"/>
    </source>
</evidence>
<organism evidence="1 2">
    <name type="scientific">Micromonospora zingiberis</name>
    <dbReference type="NCBI Taxonomy" id="2053011"/>
    <lineage>
        <taxon>Bacteria</taxon>
        <taxon>Bacillati</taxon>
        <taxon>Actinomycetota</taxon>
        <taxon>Actinomycetes</taxon>
        <taxon>Micromonosporales</taxon>
        <taxon>Micromonosporaceae</taxon>
        <taxon>Micromonospora</taxon>
    </lineage>
</organism>
<dbReference type="Proteomes" id="UP000292274">
    <property type="component" value="Unassembled WGS sequence"/>
</dbReference>
<dbReference type="AlphaFoldDB" id="A0A4R0GGK1"/>
<protein>
    <submittedName>
        <fullName evidence="1">Uncharacterized protein</fullName>
    </submittedName>
</protein>
<gene>
    <name evidence="1" type="ORF">E0H26_19760</name>
</gene>
<name>A0A4R0GGK1_9ACTN</name>
<dbReference type="RefSeq" id="WP_131305728.1">
    <property type="nucleotide sequence ID" value="NZ_SJJR01000014.1"/>
</dbReference>
<sequence>MSAGAGRIAADLDLVNQGPLAAFKEQTLRNNNTWTSALATYTTTPVELRSPFDVNIHEGLEATQKFLDQVLRSLRELADGRGDSVDHAGAILRDAGEVAEGLANLMPGGGGTARG</sequence>
<comment type="caution">
    <text evidence="1">The sequence shown here is derived from an EMBL/GenBank/DDBJ whole genome shotgun (WGS) entry which is preliminary data.</text>
</comment>
<reference evidence="1 2" key="1">
    <citation type="submission" date="2019-02" db="EMBL/GenBank/DDBJ databases">
        <title>Jishengella sp. nov., isolated from a root of Zingiber montanum.</title>
        <authorList>
            <person name="Kuncharoen N."/>
            <person name="Kudo T."/>
            <person name="Masahiro Y."/>
            <person name="Ohkuma M."/>
            <person name="Tanasupawat S."/>
        </authorList>
    </citation>
    <scope>NUCLEOTIDE SEQUENCE [LARGE SCALE GENOMIC DNA]</scope>
    <source>
        <strain evidence="1 2">PLAI 1-1</strain>
    </source>
</reference>
<keyword evidence="2" id="KW-1185">Reference proteome</keyword>
<evidence type="ECO:0000313" key="1">
    <source>
        <dbReference type="EMBL" id="TCB95432.1"/>
    </source>
</evidence>
<dbReference type="EMBL" id="SJJR01000014">
    <property type="protein sequence ID" value="TCB95432.1"/>
    <property type="molecule type" value="Genomic_DNA"/>
</dbReference>